<name>A0A8H3FP55_9LECA</name>
<keyword evidence="2" id="KW-1185">Reference proteome</keyword>
<proteinExistence type="predicted"/>
<dbReference type="OrthoDB" id="5359411at2759"/>
<dbReference type="AlphaFoldDB" id="A0A8H3FP55"/>
<accession>A0A8H3FP55</accession>
<reference evidence="1" key="1">
    <citation type="submission" date="2021-03" db="EMBL/GenBank/DDBJ databases">
        <authorList>
            <person name="Tagirdzhanova G."/>
        </authorList>
    </citation>
    <scope>NUCLEOTIDE SEQUENCE</scope>
</reference>
<evidence type="ECO:0000313" key="1">
    <source>
        <dbReference type="EMBL" id="CAF9926864.1"/>
    </source>
</evidence>
<evidence type="ECO:0000313" key="2">
    <source>
        <dbReference type="Proteomes" id="UP000664534"/>
    </source>
</evidence>
<protein>
    <submittedName>
        <fullName evidence="1">Uncharacterized protein</fullName>
    </submittedName>
</protein>
<gene>
    <name evidence="1" type="ORF">IMSHALPRED_007073</name>
</gene>
<organism evidence="1 2">
    <name type="scientific">Imshaugia aleurites</name>
    <dbReference type="NCBI Taxonomy" id="172621"/>
    <lineage>
        <taxon>Eukaryota</taxon>
        <taxon>Fungi</taxon>
        <taxon>Dikarya</taxon>
        <taxon>Ascomycota</taxon>
        <taxon>Pezizomycotina</taxon>
        <taxon>Lecanoromycetes</taxon>
        <taxon>OSLEUM clade</taxon>
        <taxon>Lecanoromycetidae</taxon>
        <taxon>Lecanorales</taxon>
        <taxon>Lecanorineae</taxon>
        <taxon>Parmeliaceae</taxon>
        <taxon>Imshaugia</taxon>
    </lineage>
</organism>
<dbReference type="EMBL" id="CAJPDT010000044">
    <property type="protein sequence ID" value="CAF9926864.1"/>
    <property type="molecule type" value="Genomic_DNA"/>
</dbReference>
<comment type="caution">
    <text evidence="1">The sequence shown here is derived from an EMBL/GenBank/DDBJ whole genome shotgun (WGS) entry which is preliminary data.</text>
</comment>
<sequence>MAAFLARYYQPTSFQAESEEFRPMQVDVRSEPLSEQETFSSDRHTHRLKLPGLQYDFKPLSDSSDLDGVLDAILPADGPLCIGPKPGIYDLSSYERLCRRLCACISLLRRPNECILDKTYRNDVRAVHIVVRLLRRLSRTASSILAEIFDHVRGCCFANRDRQGTPHLMFILAEHLGHVHKEFQHCTDVMKQSSDSLPLNWLPYNASQNLKELEDLGRGICLKAFESTFQSPVLDIAGINVTPCFESSSSNITDDLVTSSHNISFLDILQDATLHPYPTGDPSFPSTDSVGSWGNVDLGGSALPAGHELLDAINNDQEMISENRVPLGVMEWQAEAKAMLNPRWTGLRDFAVIPNIEANAGAGYFHSGTLDSVPHRQDIDWEQQRSEIQQAGHAPLGGTVPAYTDICGSMFRPLYHSMALSPAQSDTIQPLENANTTTLLDCTILPCPLPVPTPDVIRKSASKRKRIKTVFSRKRPCLRPSRLSHSEQSALTTNLSSKLSMRTEFAAKATTTNGTKSSKQPSDAYPTEHSRVDWVLAWEQARSRRPNLDNAGIGRDIKILDSERRPMSWPHRNPWRKSLDISVAVLTKGFEKLMTDHGESSV</sequence>
<dbReference type="Proteomes" id="UP000664534">
    <property type="component" value="Unassembled WGS sequence"/>
</dbReference>